<organism evidence="1 2">
    <name type="scientific">Thalassoglobus polymorphus</name>
    <dbReference type="NCBI Taxonomy" id="2527994"/>
    <lineage>
        <taxon>Bacteria</taxon>
        <taxon>Pseudomonadati</taxon>
        <taxon>Planctomycetota</taxon>
        <taxon>Planctomycetia</taxon>
        <taxon>Planctomycetales</taxon>
        <taxon>Planctomycetaceae</taxon>
        <taxon>Thalassoglobus</taxon>
    </lineage>
</organism>
<protein>
    <submittedName>
        <fullName evidence="1">Uncharacterized protein</fullName>
    </submittedName>
</protein>
<proteinExistence type="predicted"/>
<name>A0A517QS61_9PLAN</name>
<accession>A0A517QS61</accession>
<dbReference type="EMBL" id="CP036267">
    <property type="protein sequence ID" value="QDT34470.1"/>
    <property type="molecule type" value="Genomic_DNA"/>
</dbReference>
<gene>
    <name evidence="1" type="ORF">Mal48_37310</name>
</gene>
<reference evidence="1 2" key="1">
    <citation type="submission" date="2019-02" db="EMBL/GenBank/DDBJ databases">
        <title>Deep-cultivation of Planctomycetes and their phenomic and genomic characterization uncovers novel biology.</title>
        <authorList>
            <person name="Wiegand S."/>
            <person name="Jogler M."/>
            <person name="Boedeker C."/>
            <person name="Pinto D."/>
            <person name="Vollmers J."/>
            <person name="Rivas-Marin E."/>
            <person name="Kohn T."/>
            <person name="Peeters S.H."/>
            <person name="Heuer A."/>
            <person name="Rast P."/>
            <person name="Oberbeckmann S."/>
            <person name="Bunk B."/>
            <person name="Jeske O."/>
            <person name="Meyerdierks A."/>
            <person name="Storesund J.E."/>
            <person name="Kallscheuer N."/>
            <person name="Luecker S."/>
            <person name="Lage O.M."/>
            <person name="Pohl T."/>
            <person name="Merkel B.J."/>
            <person name="Hornburger P."/>
            <person name="Mueller R.-W."/>
            <person name="Bruemmer F."/>
            <person name="Labrenz M."/>
            <person name="Spormann A.M."/>
            <person name="Op den Camp H."/>
            <person name="Overmann J."/>
            <person name="Amann R."/>
            <person name="Jetten M.S.M."/>
            <person name="Mascher T."/>
            <person name="Medema M.H."/>
            <person name="Devos D.P."/>
            <person name="Kaster A.-K."/>
            <person name="Ovreas L."/>
            <person name="Rohde M."/>
            <person name="Galperin M.Y."/>
            <person name="Jogler C."/>
        </authorList>
    </citation>
    <scope>NUCLEOTIDE SEQUENCE [LARGE SCALE GENOMIC DNA]</scope>
    <source>
        <strain evidence="1 2">Mal48</strain>
    </source>
</reference>
<keyword evidence="2" id="KW-1185">Reference proteome</keyword>
<dbReference type="Proteomes" id="UP000315724">
    <property type="component" value="Chromosome"/>
</dbReference>
<dbReference type="AlphaFoldDB" id="A0A517QS61"/>
<evidence type="ECO:0000313" key="1">
    <source>
        <dbReference type="EMBL" id="QDT34470.1"/>
    </source>
</evidence>
<dbReference type="KEGG" id="tpol:Mal48_37310"/>
<sequence>MDCNSRSSDAAGKTYRIYGGRPDSRSTVKKLTIRSAGRHIEVSMKHHMHLTGLRQLTLGILDACFSPSQAIFPEQI</sequence>
<evidence type="ECO:0000313" key="2">
    <source>
        <dbReference type="Proteomes" id="UP000315724"/>
    </source>
</evidence>